<accession>A0A5R9JE16</accession>
<dbReference type="Pfam" id="PF02706">
    <property type="entry name" value="Wzz"/>
    <property type="match status" value="1"/>
</dbReference>
<evidence type="ECO:0000256" key="2">
    <source>
        <dbReference type="ARBA" id="ARBA00022475"/>
    </source>
</evidence>
<evidence type="ECO:0000313" key="8">
    <source>
        <dbReference type="EMBL" id="TLU72538.1"/>
    </source>
</evidence>
<evidence type="ECO:0000313" key="9">
    <source>
        <dbReference type="Proteomes" id="UP000305654"/>
    </source>
</evidence>
<dbReference type="PANTHER" id="PTHR32309:SF13">
    <property type="entry name" value="FERRIC ENTEROBACTIN TRANSPORT PROTEIN FEPE"/>
    <property type="match status" value="1"/>
</dbReference>
<keyword evidence="3 6" id="KW-0812">Transmembrane</keyword>
<reference evidence="8 9" key="1">
    <citation type="submission" date="2019-05" db="EMBL/GenBank/DDBJ databases">
        <authorList>
            <person name="Pankratov T."/>
            <person name="Grouzdev D."/>
        </authorList>
    </citation>
    <scope>NUCLEOTIDE SEQUENCE [LARGE SCALE GENOMIC DNA]</scope>
    <source>
        <strain evidence="8 9">KEBCLARHB70R</strain>
    </source>
</reference>
<keyword evidence="5 6" id="KW-0472">Membrane</keyword>
<evidence type="ECO:0000259" key="7">
    <source>
        <dbReference type="Pfam" id="PF02706"/>
    </source>
</evidence>
<evidence type="ECO:0000256" key="3">
    <source>
        <dbReference type="ARBA" id="ARBA00022692"/>
    </source>
</evidence>
<keyword evidence="4 6" id="KW-1133">Transmembrane helix</keyword>
<dbReference type="SUPFAM" id="SSF52540">
    <property type="entry name" value="P-loop containing nucleoside triphosphate hydrolases"/>
    <property type="match status" value="1"/>
</dbReference>
<dbReference type="InterPro" id="IPR003856">
    <property type="entry name" value="LPS_length_determ_N"/>
</dbReference>
<keyword evidence="2" id="KW-1003">Cell membrane</keyword>
<comment type="subcellular location">
    <subcellularLocation>
        <location evidence="1">Cell membrane</location>
        <topology evidence="1">Multi-pass membrane protein</topology>
    </subcellularLocation>
</comment>
<feature type="transmembrane region" description="Helical" evidence="6">
    <location>
        <begin position="32"/>
        <end position="56"/>
    </location>
</feature>
<evidence type="ECO:0000256" key="5">
    <source>
        <dbReference type="ARBA" id="ARBA00023136"/>
    </source>
</evidence>
<feature type="domain" description="Polysaccharide chain length determinant N-terminal" evidence="7">
    <location>
        <begin position="20"/>
        <end position="109"/>
    </location>
</feature>
<proteinExistence type="predicted"/>
<dbReference type="InterPro" id="IPR050445">
    <property type="entry name" value="Bact_polysacc_biosynth/exp"/>
</dbReference>
<sequence length="711" mass="77378">MTSASRVQMGHSVQPSELSWAEILEVWRRKAWLILLVALIGAGLAYGFTLTITPIYEAESVILFDRTNSGRLGNAADIGSMDAMQRTTMVHSQMEVLRSSTIAMSVINRLRLADNPMFKPHQGLRARVIGLIARATSLNHLFSPPARPRDGMPRLVSDYLDHLSVRQDEDTYILRIDMQAADPELAARLANAHAAAYLDWLRDRRAGGISEASGWLQSAVAASHSRLVASEQAVEDFNASGTLVDANGHSAVDESLAQLTVDLAAAQANVVRTRARADEISRLQQANQLEGIMALSNSTTLSNMQASYTQARGQLMSASANLGPNHPELRLLRARSEELGAALRAEVQHLVQGAQNEAAIASTTSASLSSALERAKLEVVHGEGARAQLNRLNGQVETERGIYLSLLSKLRSFDGVDSLVHADASVLSSAAVPTLPSVPRRGLMTMFGFLIAGGLAAGTLAWRTNRQDVIRDTSDAIGLTGIRCLGVMPYLEQNHPAGLLRDLDPHYNFFHEELRSICAALIRGYGRPNASTSILVTSPLPSDGKSRFCLEIGRFSAGSGIRTLIVRTDIQRSKQSNDGLPSSTSSLDSKLPLFAVDWAPPTAFNNERELRRIVEAWKADYEFIIFDTPPLSAMAESIVLAPIVDATLLLARVNRTPRSLLANVAAQIERADGKLAGLVVTFARLDRQSGVVPSDSGYYFERNRSYYRRLN</sequence>
<dbReference type="GO" id="GO:0005886">
    <property type="term" value="C:plasma membrane"/>
    <property type="evidence" value="ECO:0007669"/>
    <property type="project" value="UniProtKB-SubCell"/>
</dbReference>
<protein>
    <recommendedName>
        <fullName evidence="7">Polysaccharide chain length determinant N-terminal domain-containing protein</fullName>
    </recommendedName>
</protein>
<name>A0A5R9JE16_9PROT</name>
<dbReference type="PANTHER" id="PTHR32309">
    <property type="entry name" value="TYROSINE-PROTEIN KINASE"/>
    <property type="match status" value="1"/>
</dbReference>
<feature type="transmembrane region" description="Helical" evidence="6">
    <location>
        <begin position="443"/>
        <end position="462"/>
    </location>
</feature>
<evidence type="ECO:0000256" key="6">
    <source>
        <dbReference type="SAM" id="Phobius"/>
    </source>
</evidence>
<gene>
    <name evidence="8" type="ORF">FE263_10815</name>
</gene>
<dbReference type="Gene3D" id="3.40.50.300">
    <property type="entry name" value="P-loop containing nucleotide triphosphate hydrolases"/>
    <property type="match status" value="1"/>
</dbReference>
<dbReference type="AlphaFoldDB" id="A0A5R9JE16"/>
<dbReference type="EMBL" id="VCDI01000003">
    <property type="protein sequence ID" value="TLU72538.1"/>
    <property type="molecule type" value="Genomic_DNA"/>
</dbReference>
<dbReference type="Proteomes" id="UP000305654">
    <property type="component" value="Unassembled WGS sequence"/>
</dbReference>
<organism evidence="8 9">
    <name type="scientific">Lichenicoccus roseus</name>
    <dbReference type="NCBI Taxonomy" id="2683649"/>
    <lineage>
        <taxon>Bacteria</taxon>
        <taxon>Pseudomonadati</taxon>
        <taxon>Pseudomonadota</taxon>
        <taxon>Alphaproteobacteria</taxon>
        <taxon>Acetobacterales</taxon>
        <taxon>Acetobacteraceae</taxon>
        <taxon>Lichenicoccus</taxon>
    </lineage>
</organism>
<dbReference type="InterPro" id="IPR027417">
    <property type="entry name" value="P-loop_NTPase"/>
</dbReference>
<dbReference type="OrthoDB" id="230260at2"/>
<keyword evidence="9" id="KW-1185">Reference proteome</keyword>
<comment type="caution">
    <text evidence="8">The sequence shown here is derived from an EMBL/GenBank/DDBJ whole genome shotgun (WGS) entry which is preliminary data.</text>
</comment>
<evidence type="ECO:0000256" key="4">
    <source>
        <dbReference type="ARBA" id="ARBA00022989"/>
    </source>
</evidence>
<dbReference type="GO" id="GO:0004713">
    <property type="term" value="F:protein tyrosine kinase activity"/>
    <property type="evidence" value="ECO:0007669"/>
    <property type="project" value="TreeGrafter"/>
</dbReference>
<evidence type="ECO:0000256" key="1">
    <source>
        <dbReference type="ARBA" id="ARBA00004651"/>
    </source>
</evidence>